<dbReference type="EMBL" id="GEDG01030920">
    <property type="protein sequence ID" value="JAP11674.1"/>
    <property type="molecule type" value="Transcribed_RNA"/>
</dbReference>
<reference evidence="1" key="1">
    <citation type="submission" date="2015-12" db="EMBL/GenBank/DDBJ databases">
        <title>Gene expression during late stages of embryo sac development: a critical building block for successful pollen-pistil interactions.</title>
        <authorList>
            <person name="Liu Y."/>
            <person name="Joly V."/>
            <person name="Sabar M."/>
            <person name="Matton D.P."/>
        </authorList>
    </citation>
    <scope>NUCLEOTIDE SEQUENCE</scope>
</reference>
<evidence type="ECO:0000313" key="1">
    <source>
        <dbReference type="EMBL" id="JAP11674.1"/>
    </source>
</evidence>
<sequence length="88" mass="10143">MSKPQAWIKSFCETTIEGIRDIVVTDNIVFLQRKNLDHIPDAAPGSVGKHRSHYFYPPTTSETPYELCEIIEFLSFTERKRGYCCNNS</sequence>
<name>A0A0V0GUT2_SOLCH</name>
<dbReference type="AlphaFoldDB" id="A0A0V0GUT2"/>
<proteinExistence type="predicted"/>
<protein>
    <submittedName>
        <fullName evidence="1">Putative ovule protein</fullName>
    </submittedName>
</protein>
<accession>A0A0V0GUT2</accession>
<organism evidence="1">
    <name type="scientific">Solanum chacoense</name>
    <name type="common">Chaco potato</name>
    <dbReference type="NCBI Taxonomy" id="4108"/>
    <lineage>
        <taxon>Eukaryota</taxon>
        <taxon>Viridiplantae</taxon>
        <taxon>Streptophyta</taxon>
        <taxon>Embryophyta</taxon>
        <taxon>Tracheophyta</taxon>
        <taxon>Spermatophyta</taxon>
        <taxon>Magnoliopsida</taxon>
        <taxon>eudicotyledons</taxon>
        <taxon>Gunneridae</taxon>
        <taxon>Pentapetalae</taxon>
        <taxon>asterids</taxon>
        <taxon>lamiids</taxon>
        <taxon>Solanales</taxon>
        <taxon>Solanaceae</taxon>
        <taxon>Solanoideae</taxon>
        <taxon>Solaneae</taxon>
        <taxon>Solanum</taxon>
    </lineage>
</organism>